<sequence>MTDDRSDHQHVKSELITFSIGEQDFCMDIMAVREIRGWTGVTMLPHSPPDVMGVMNLRGAVVPIVDLAARLGLERCRDAGRTVIIVANIGEQTVGFLVSAVSDIVSIAPDEVQPMPRMDGLDSDSFVKGIIASQERTLRVLDIATLSASMIASPVDA</sequence>
<feature type="domain" description="CheW-like" evidence="1">
    <location>
        <begin position="12"/>
        <end position="152"/>
    </location>
</feature>
<dbReference type="InterPro" id="IPR002545">
    <property type="entry name" value="CheW-lke_dom"/>
</dbReference>
<dbReference type="AlphaFoldDB" id="A0A1H8AY49"/>
<dbReference type="SUPFAM" id="SSF50341">
    <property type="entry name" value="CheW-like"/>
    <property type="match status" value="1"/>
</dbReference>
<dbReference type="EMBL" id="FOCM01000001">
    <property type="protein sequence ID" value="SEM75701.1"/>
    <property type="molecule type" value="Genomic_DNA"/>
</dbReference>
<dbReference type="InterPro" id="IPR039315">
    <property type="entry name" value="CheW"/>
</dbReference>
<evidence type="ECO:0000313" key="3">
    <source>
        <dbReference type="Proteomes" id="UP000199372"/>
    </source>
</evidence>
<dbReference type="SMART" id="SM00260">
    <property type="entry name" value="CheW"/>
    <property type="match status" value="1"/>
</dbReference>
<dbReference type="RefSeq" id="WP_091843621.1">
    <property type="nucleotide sequence ID" value="NZ_FOCM01000001.1"/>
</dbReference>
<dbReference type="OrthoDB" id="9794382at2"/>
<dbReference type="PROSITE" id="PS50851">
    <property type="entry name" value="CHEW"/>
    <property type="match status" value="1"/>
</dbReference>
<dbReference type="InterPro" id="IPR036061">
    <property type="entry name" value="CheW-like_dom_sf"/>
</dbReference>
<name>A0A1H8AY49_9RHOB</name>
<dbReference type="CDD" id="cd00732">
    <property type="entry name" value="CheW"/>
    <property type="match status" value="1"/>
</dbReference>
<gene>
    <name evidence="2" type="ORF">SAMN04488011_101364</name>
</gene>
<dbReference type="Gene3D" id="2.30.30.40">
    <property type="entry name" value="SH3 Domains"/>
    <property type="match status" value="1"/>
</dbReference>
<dbReference type="Pfam" id="PF01584">
    <property type="entry name" value="CheW"/>
    <property type="match status" value="1"/>
</dbReference>
<dbReference type="GO" id="GO:0007165">
    <property type="term" value="P:signal transduction"/>
    <property type="evidence" value="ECO:0007669"/>
    <property type="project" value="InterPro"/>
</dbReference>
<protein>
    <submittedName>
        <fullName evidence="2">Purine-binding chemotaxis protein CheW</fullName>
    </submittedName>
</protein>
<evidence type="ECO:0000259" key="1">
    <source>
        <dbReference type="PROSITE" id="PS50851"/>
    </source>
</evidence>
<reference evidence="3" key="1">
    <citation type="submission" date="2016-10" db="EMBL/GenBank/DDBJ databases">
        <authorList>
            <person name="Varghese N."/>
            <person name="Submissions S."/>
        </authorList>
    </citation>
    <scope>NUCLEOTIDE SEQUENCE [LARGE SCALE GENOMIC DNA]</scope>
    <source>
        <strain evidence="3">DSM 26893</strain>
    </source>
</reference>
<dbReference type="PANTHER" id="PTHR22617:SF23">
    <property type="entry name" value="CHEMOTAXIS PROTEIN CHEW"/>
    <property type="match status" value="1"/>
</dbReference>
<dbReference type="Gene3D" id="2.40.50.180">
    <property type="entry name" value="CheA-289, Domain 4"/>
    <property type="match status" value="1"/>
</dbReference>
<dbReference type="PANTHER" id="PTHR22617">
    <property type="entry name" value="CHEMOTAXIS SENSOR HISTIDINE KINASE-RELATED"/>
    <property type="match status" value="1"/>
</dbReference>
<keyword evidence="3" id="KW-1185">Reference proteome</keyword>
<dbReference type="GO" id="GO:0006935">
    <property type="term" value="P:chemotaxis"/>
    <property type="evidence" value="ECO:0007669"/>
    <property type="project" value="InterPro"/>
</dbReference>
<dbReference type="GO" id="GO:0005829">
    <property type="term" value="C:cytosol"/>
    <property type="evidence" value="ECO:0007669"/>
    <property type="project" value="TreeGrafter"/>
</dbReference>
<accession>A0A1H8AY49</accession>
<proteinExistence type="predicted"/>
<organism evidence="2 3">
    <name type="scientific">Palleronia pelagia</name>
    <dbReference type="NCBI Taxonomy" id="387096"/>
    <lineage>
        <taxon>Bacteria</taxon>
        <taxon>Pseudomonadati</taxon>
        <taxon>Pseudomonadota</taxon>
        <taxon>Alphaproteobacteria</taxon>
        <taxon>Rhodobacterales</taxon>
        <taxon>Roseobacteraceae</taxon>
        <taxon>Palleronia</taxon>
    </lineage>
</organism>
<dbReference type="Proteomes" id="UP000199372">
    <property type="component" value="Unassembled WGS sequence"/>
</dbReference>
<evidence type="ECO:0000313" key="2">
    <source>
        <dbReference type="EMBL" id="SEM75701.1"/>
    </source>
</evidence>